<evidence type="ECO:0000259" key="1">
    <source>
        <dbReference type="Pfam" id="PF02627"/>
    </source>
</evidence>
<protein>
    <submittedName>
        <fullName evidence="2">Carboxymuconolactone decarboxylase family protein</fullName>
    </submittedName>
</protein>
<comment type="caution">
    <text evidence="2">The sequence shown here is derived from an EMBL/GenBank/DDBJ whole genome shotgun (WGS) entry which is preliminary data.</text>
</comment>
<evidence type="ECO:0000313" key="2">
    <source>
        <dbReference type="EMBL" id="MBT0956317.1"/>
    </source>
</evidence>
<dbReference type="SUPFAM" id="SSF69118">
    <property type="entry name" value="AhpD-like"/>
    <property type="match status" value="1"/>
</dbReference>
<gene>
    <name evidence="2" type="ORF">IV417_02865</name>
</gene>
<dbReference type="EMBL" id="JADQAZ010000001">
    <property type="protein sequence ID" value="MBT0956317.1"/>
    <property type="molecule type" value="Genomic_DNA"/>
</dbReference>
<feature type="domain" description="Carboxymuconolactone decarboxylase-like" evidence="1">
    <location>
        <begin position="47"/>
        <end position="126"/>
    </location>
</feature>
<dbReference type="RefSeq" id="WP_327792521.1">
    <property type="nucleotide sequence ID" value="NZ_JADQAZ010000001.1"/>
</dbReference>
<keyword evidence="3" id="KW-1185">Reference proteome</keyword>
<name>A0AAP2CKW3_9RHOB</name>
<sequence length="137" mass="14697">MTEDFQKLMAQMMAQGAEMAKAAGVDPKAMPDFGSMADWMPTMPPEMMEMFMGKTMNPEGLDAKTRLLCTLSGFVAQGAVAEDQIRVTVRHALAAGATPQEVIEVIAQMAALAGVPAMTKAMELARVEIDKTEESKA</sequence>
<reference evidence="2 3" key="1">
    <citation type="journal article" date="2021" name="Arch. Microbiol.">
        <title>Harenicola maris gen. nov., sp. nov. isolated from the Sea of Japan shallow sediments.</title>
        <authorList>
            <person name="Romanenko L.A."/>
            <person name="Kurilenko V.V."/>
            <person name="Chernysheva N.Y."/>
            <person name="Tekutyeva L.A."/>
            <person name="Velansky P.V."/>
            <person name="Svetashev V.I."/>
            <person name="Isaeva M.P."/>
        </authorList>
    </citation>
    <scope>NUCLEOTIDE SEQUENCE [LARGE SCALE GENOMIC DNA]</scope>
    <source>
        <strain evidence="2 3">KMM 3653</strain>
    </source>
</reference>
<evidence type="ECO:0000313" key="3">
    <source>
        <dbReference type="Proteomes" id="UP001315686"/>
    </source>
</evidence>
<dbReference type="PANTHER" id="PTHR33570">
    <property type="entry name" value="4-CARBOXYMUCONOLACTONE DECARBOXYLASE FAMILY PROTEIN"/>
    <property type="match status" value="1"/>
</dbReference>
<dbReference type="InterPro" id="IPR003779">
    <property type="entry name" value="CMD-like"/>
</dbReference>
<accession>A0AAP2CKW3</accession>
<organism evidence="2 3">
    <name type="scientific">Harenicola maris</name>
    <dbReference type="NCBI Taxonomy" id="2841044"/>
    <lineage>
        <taxon>Bacteria</taxon>
        <taxon>Pseudomonadati</taxon>
        <taxon>Pseudomonadota</taxon>
        <taxon>Alphaproteobacteria</taxon>
        <taxon>Rhodobacterales</taxon>
        <taxon>Paracoccaceae</taxon>
        <taxon>Harenicola</taxon>
    </lineage>
</organism>
<dbReference type="GO" id="GO:0051920">
    <property type="term" value="F:peroxiredoxin activity"/>
    <property type="evidence" value="ECO:0007669"/>
    <property type="project" value="InterPro"/>
</dbReference>
<dbReference type="AlphaFoldDB" id="A0AAP2CKW3"/>
<proteinExistence type="predicted"/>
<dbReference type="Gene3D" id="1.20.1290.10">
    <property type="entry name" value="AhpD-like"/>
    <property type="match status" value="1"/>
</dbReference>
<dbReference type="Pfam" id="PF02627">
    <property type="entry name" value="CMD"/>
    <property type="match status" value="1"/>
</dbReference>
<dbReference type="Proteomes" id="UP001315686">
    <property type="component" value="Unassembled WGS sequence"/>
</dbReference>
<dbReference type="InterPro" id="IPR029032">
    <property type="entry name" value="AhpD-like"/>
</dbReference>
<dbReference type="InterPro" id="IPR052512">
    <property type="entry name" value="4CMD/NDH-1_regulator"/>
</dbReference>
<dbReference type="PANTHER" id="PTHR33570:SF2">
    <property type="entry name" value="CARBOXYMUCONOLACTONE DECARBOXYLASE-LIKE DOMAIN-CONTAINING PROTEIN"/>
    <property type="match status" value="1"/>
</dbReference>